<accession>A0A1S1V4K8</accession>
<evidence type="ECO:0000313" key="9">
    <source>
        <dbReference type="Proteomes" id="UP000180254"/>
    </source>
</evidence>
<evidence type="ECO:0000256" key="3">
    <source>
        <dbReference type="ARBA" id="ARBA00022793"/>
    </source>
</evidence>
<comment type="caution">
    <text evidence="8">The sequence shown here is derived from an EMBL/GenBank/DDBJ whole genome shotgun (WGS) entry which is preliminary data.</text>
</comment>
<reference evidence="8 9" key="1">
    <citation type="submission" date="2016-09" db="EMBL/GenBank/DDBJ databases">
        <title>Genome sequence of Eubacterium angustum.</title>
        <authorList>
            <person name="Poehlein A."/>
            <person name="Daniel R."/>
        </authorList>
    </citation>
    <scope>NUCLEOTIDE SEQUENCE [LARGE SCALE GENOMIC DNA]</scope>
    <source>
        <strain evidence="8 9">DSM 1989</strain>
    </source>
</reference>
<dbReference type="SUPFAM" id="SSF55904">
    <property type="entry name" value="Ornithine decarboxylase C-terminal domain"/>
    <property type="match status" value="1"/>
</dbReference>
<comment type="similarity">
    <text evidence="2">Belongs to the Orn/Lys/Arg decarboxylase class-I family.</text>
</comment>
<dbReference type="STRING" id="39480.EUAN_22010"/>
<dbReference type="OrthoDB" id="9815233at2"/>
<dbReference type="AlphaFoldDB" id="A0A1S1V4K8"/>
<dbReference type="InterPro" id="IPR015424">
    <property type="entry name" value="PyrdxlP-dep_Trfase"/>
</dbReference>
<dbReference type="RefSeq" id="WP_071064423.1">
    <property type="nucleotide sequence ID" value="NZ_MKIE01000013.1"/>
</dbReference>
<evidence type="ECO:0000256" key="1">
    <source>
        <dbReference type="ARBA" id="ARBA00001933"/>
    </source>
</evidence>
<keyword evidence="4" id="KW-0663">Pyridoxal phosphate</keyword>
<dbReference type="PANTHER" id="PTHR43277:SF4">
    <property type="entry name" value="ARGININE DECARBOXYLASE"/>
    <property type="match status" value="1"/>
</dbReference>
<dbReference type="EMBL" id="MKIE01000013">
    <property type="protein sequence ID" value="OHW61458.1"/>
    <property type="molecule type" value="Genomic_DNA"/>
</dbReference>
<name>A0A1S1V4K8_9FIRM</name>
<proteinExistence type="inferred from homology"/>
<evidence type="ECO:0000259" key="7">
    <source>
        <dbReference type="Pfam" id="PF03711"/>
    </source>
</evidence>
<keyword evidence="3" id="KW-0210">Decarboxylase</keyword>
<dbReference type="InterPro" id="IPR015421">
    <property type="entry name" value="PyrdxlP-dep_Trfase_major"/>
</dbReference>
<evidence type="ECO:0000256" key="4">
    <source>
        <dbReference type="ARBA" id="ARBA00022898"/>
    </source>
</evidence>
<feature type="domain" description="Orn/Lys/Arg decarboxylase C-terminal" evidence="7">
    <location>
        <begin position="372"/>
        <end position="438"/>
    </location>
</feature>
<dbReference type="GO" id="GO:0008792">
    <property type="term" value="F:arginine decarboxylase activity"/>
    <property type="evidence" value="ECO:0007669"/>
    <property type="project" value="UniProtKB-EC"/>
</dbReference>
<dbReference type="PANTHER" id="PTHR43277">
    <property type="entry name" value="ARGININE DECARBOXYLASE"/>
    <property type="match status" value="1"/>
</dbReference>
<dbReference type="Proteomes" id="UP000180254">
    <property type="component" value="Unassembled WGS sequence"/>
</dbReference>
<evidence type="ECO:0000256" key="2">
    <source>
        <dbReference type="ARBA" id="ARBA00010671"/>
    </source>
</evidence>
<dbReference type="InterPro" id="IPR036633">
    <property type="entry name" value="Prn/Lys/Arg_de-COase_C_sf"/>
</dbReference>
<evidence type="ECO:0000313" key="8">
    <source>
        <dbReference type="EMBL" id="OHW61458.1"/>
    </source>
</evidence>
<dbReference type="InterPro" id="IPR000310">
    <property type="entry name" value="Orn/Lys/Arg_deCO2ase_major_dom"/>
</dbReference>
<dbReference type="SUPFAM" id="SSF53383">
    <property type="entry name" value="PLP-dependent transferases"/>
    <property type="match status" value="1"/>
</dbReference>
<evidence type="ECO:0000259" key="6">
    <source>
        <dbReference type="Pfam" id="PF01276"/>
    </source>
</evidence>
<evidence type="ECO:0000256" key="5">
    <source>
        <dbReference type="ARBA" id="ARBA00023239"/>
    </source>
</evidence>
<sequence>MLDFLKRYAASKTVRFHMPGHKGKIEEEALGEAAKLDITEIEGSDNLQNPEGIILESQRRAAKLFGSRETIYLVNGSTSGIYAAITGSIGPGEKLLLQRNSHGAAYNAVVLGDIDTEYIYPEYSEELGLPLGIDIVKLERALDESPDIRVVFVTSPSYYGICLDLESIAKAVHDRGAILIVDEAHGSHLSMSDGFPKSAVQSGADMVVQSTHKTLLGMTQTAMLHINSDRVDSNRVKKMARMYQSTSPSYVLMASIDHTVTYLSENRERIFEDYLGKLEAARQSISSIAGVKLLGEGDIPRGTELDKSKIVFSVEGIPGKKLERELRSRGIELEMSDFRYGVALSTFMDSEDDLKSLAQALEDISLNVVGRENETVKVPKLYSEVPEKNLSQREAFYSEAEKTKLKDSVGKTVASAITPYPPGIPLLVPGEVVEEDTISCIETLIDRGYAVLGVSDGKIDTIREV</sequence>
<dbReference type="EC" id="4.1.1.19" evidence="8"/>
<protein>
    <submittedName>
        <fullName evidence="8">Arginine decarboxylase</fullName>
        <ecNumber evidence="8">4.1.1.19</ecNumber>
    </submittedName>
</protein>
<keyword evidence="9" id="KW-1185">Reference proteome</keyword>
<keyword evidence="5 8" id="KW-0456">Lyase</keyword>
<dbReference type="Gene3D" id="3.40.640.10">
    <property type="entry name" value="Type I PLP-dependent aspartate aminotransferase-like (Major domain)"/>
    <property type="match status" value="1"/>
</dbReference>
<dbReference type="Gene3D" id="3.90.100.10">
    <property type="entry name" value="Orn/Lys/Arg decarboxylase, C-terminal domain"/>
    <property type="match status" value="1"/>
</dbReference>
<organism evidence="8 9">
    <name type="scientific">Andreesenia angusta</name>
    <dbReference type="NCBI Taxonomy" id="39480"/>
    <lineage>
        <taxon>Bacteria</taxon>
        <taxon>Bacillati</taxon>
        <taxon>Bacillota</taxon>
        <taxon>Tissierellia</taxon>
        <taxon>Tissierellales</taxon>
        <taxon>Gottschalkiaceae</taxon>
        <taxon>Andreesenia</taxon>
    </lineage>
</organism>
<comment type="cofactor">
    <cofactor evidence="1">
        <name>pyridoxal 5'-phosphate</name>
        <dbReference type="ChEBI" id="CHEBI:597326"/>
    </cofactor>
</comment>
<dbReference type="Pfam" id="PF03711">
    <property type="entry name" value="OKR_DC_1_C"/>
    <property type="match status" value="1"/>
</dbReference>
<feature type="domain" description="Orn/Lys/Arg decarboxylases family 1 pyridoxal-P attachment site" evidence="6">
    <location>
        <begin position="3"/>
        <end position="291"/>
    </location>
</feature>
<gene>
    <name evidence="8" type="primary">speA_2</name>
    <name evidence="8" type="ORF">EUAN_22010</name>
</gene>
<dbReference type="InterPro" id="IPR052357">
    <property type="entry name" value="Orn_Lys_Arg_decarboxylase-I"/>
</dbReference>
<dbReference type="Pfam" id="PF01276">
    <property type="entry name" value="OKR_DC_1"/>
    <property type="match status" value="1"/>
</dbReference>
<dbReference type="InterPro" id="IPR008286">
    <property type="entry name" value="Prn/Lys/Arg_de-COase_C"/>
</dbReference>